<dbReference type="SFLD" id="SFLDG00002">
    <property type="entry name" value="C1.7:_P-type_atpase_like"/>
    <property type="match status" value="1"/>
</dbReference>
<evidence type="ECO:0000256" key="8">
    <source>
        <dbReference type="ARBA" id="ARBA00022967"/>
    </source>
</evidence>
<organism evidence="14 15">
    <name type="scientific">Azospirillum brasilense</name>
    <dbReference type="NCBI Taxonomy" id="192"/>
    <lineage>
        <taxon>Bacteria</taxon>
        <taxon>Pseudomonadati</taxon>
        <taxon>Pseudomonadota</taxon>
        <taxon>Alphaproteobacteria</taxon>
        <taxon>Rhodospirillales</taxon>
        <taxon>Azospirillaceae</taxon>
        <taxon>Azospirillum</taxon>
    </lineage>
</organism>
<dbReference type="Pfam" id="PF00122">
    <property type="entry name" value="E1-E2_ATPase"/>
    <property type="match status" value="1"/>
</dbReference>
<dbReference type="SFLD" id="SFLDS00003">
    <property type="entry name" value="Haloacid_Dehalogenase"/>
    <property type="match status" value="1"/>
</dbReference>
<dbReference type="PROSITE" id="PS00154">
    <property type="entry name" value="ATPASE_E1_E2"/>
    <property type="match status" value="1"/>
</dbReference>
<dbReference type="GO" id="GO:0006883">
    <property type="term" value="P:intracellular sodium ion homeostasis"/>
    <property type="evidence" value="ECO:0007669"/>
    <property type="project" value="TreeGrafter"/>
</dbReference>
<dbReference type="GO" id="GO:1902600">
    <property type="term" value="P:proton transmembrane transport"/>
    <property type="evidence" value="ECO:0007669"/>
    <property type="project" value="TreeGrafter"/>
</dbReference>
<dbReference type="SMART" id="SM00831">
    <property type="entry name" value="Cation_ATPase_N"/>
    <property type="match status" value="1"/>
</dbReference>
<dbReference type="GO" id="GO:0012505">
    <property type="term" value="C:endomembrane system"/>
    <property type="evidence" value="ECO:0007669"/>
    <property type="project" value="UniProtKB-SubCell"/>
</dbReference>
<dbReference type="InterPro" id="IPR059000">
    <property type="entry name" value="ATPase_P-type_domA"/>
</dbReference>
<keyword evidence="6" id="KW-0067">ATP-binding</keyword>
<dbReference type="AlphaFoldDB" id="A0A560CHF3"/>
<dbReference type="InterPro" id="IPR050510">
    <property type="entry name" value="Cation_transp_ATPase_P-type"/>
</dbReference>
<evidence type="ECO:0000256" key="5">
    <source>
        <dbReference type="ARBA" id="ARBA00022741"/>
    </source>
</evidence>
<feature type="transmembrane region" description="Helical" evidence="12">
    <location>
        <begin position="731"/>
        <end position="755"/>
    </location>
</feature>
<dbReference type="NCBIfam" id="TIGR01494">
    <property type="entry name" value="ATPase_P-type"/>
    <property type="match status" value="2"/>
</dbReference>
<dbReference type="InterPro" id="IPR004014">
    <property type="entry name" value="ATPase_P-typ_cation-transptr_N"/>
</dbReference>
<evidence type="ECO:0000256" key="4">
    <source>
        <dbReference type="ARBA" id="ARBA00022692"/>
    </source>
</evidence>
<dbReference type="PRINTS" id="PR00120">
    <property type="entry name" value="HATPASE"/>
</dbReference>
<dbReference type="GO" id="GO:0005391">
    <property type="term" value="F:P-type sodium:potassium-exchanging transporter activity"/>
    <property type="evidence" value="ECO:0007669"/>
    <property type="project" value="TreeGrafter"/>
</dbReference>
<dbReference type="InterPro" id="IPR023298">
    <property type="entry name" value="ATPase_P-typ_TM_dom_sf"/>
</dbReference>
<dbReference type="SUPFAM" id="SSF81653">
    <property type="entry name" value="Calcium ATPase, transduction domain A"/>
    <property type="match status" value="1"/>
</dbReference>
<dbReference type="EMBL" id="VITH01000005">
    <property type="protein sequence ID" value="TWA84292.1"/>
    <property type="molecule type" value="Genomic_DNA"/>
</dbReference>
<dbReference type="InterPro" id="IPR006068">
    <property type="entry name" value="ATPase_P-typ_cation-transptr_C"/>
</dbReference>
<dbReference type="InterPro" id="IPR018303">
    <property type="entry name" value="ATPase_P-typ_P_site"/>
</dbReference>
<name>A0A560CHF3_AZOBR</name>
<dbReference type="Gene3D" id="2.70.150.10">
    <property type="entry name" value="Calcium-transporting ATPase, cytoplasmic transduction domain A"/>
    <property type="match status" value="1"/>
</dbReference>
<keyword evidence="9 12" id="KW-1133">Transmembrane helix</keyword>
<comment type="subcellular location">
    <subcellularLocation>
        <location evidence="1">Endomembrane system</location>
        <topology evidence="1">Multi-pass membrane protein</topology>
    </subcellularLocation>
</comment>
<dbReference type="Proteomes" id="UP000318529">
    <property type="component" value="Unassembled WGS sequence"/>
</dbReference>
<evidence type="ECO:0000256" key="9">
    <source>
        <dbReference type="ARBA" id="ARBA00022989"/>
    </source>
</evidence>
<dbReference type="PANTHER" id="PTHR43294:SF20">
    <property type="entry name" value="P-TYPE ATPASE"/>
    <property type="match status" value="1"/>
</dbReference>
<dbReference type="GO" id="GO:0036376">
    <property type="term" value="P:sodium ion export across plasma membrane"/>
    <property type="evidence" value="ECO:0007669"/>
    <property type="project" value="TreeGrafter"/>
</dbReference>
<dbReference type="InterPro" id="IPR023214">
    <property type="entry name" value="HAD_sf"/>
</dbReference>
<keyword evidence="10 12" id="KW-0472">Membrane</keyword>
<feature type="transmembrane region" description="Helical" evidence="12">
    <location>
        <begin position="286"/>
        <end position="304"/>
    </location>
</feature>
<feature type="transmembrane region" description="Helical" evidence="12">
    <location>
        <begin position="95"/>
        <end position="117"/>
    </location>
</feature>
<evidence type="ECO:0000313" key="15">
    <source>
        <dbReference type="Proteomes" id="UP000318529"/>
    </source>
</evidence>
<dbReference type="Gene3D" id="3.40.1110.10">
    <property type="entry name" value="Calcium-transporting ATPase, cytoplasmic domain N"/>
    <property type="match status" value="1"/>
</dbReference>
<comment type="caution">
    <text evidence="14">The sequence shown here is derived from an EMBL/GenBank/DDBJ whole genome shotgun (WGS) entry which is preliminary data.</text>
</comment>
<dbReference type="SUPFAM" id="SSF81660">
    <property type="entry name" value="Metal cation-transporting ATPase, ATP-binding domain N"/>
    <property type="match status" value="1"/>
</dbReference>
<feature type="transmembrane region" description="Helical" evidence="12">
    <location>
        <begin position="761"/>
        <end position="779"/>
    </location>
</feature>
<feature type="transmembrane region" description="Helical" evidence="12">
    <location>
        <begin position="896"/>
        <end position="921"/>
    </location>
</feature>
<feature type="domain" description="Cation-transporting P-type ATPase N-terminal" evidence="13">
    <location>
        <begin position="46"/>
        <end position="119"/>
    </location>
</feature>
<dbReference type="SFLD" id="SFLDF00027">
    <property type="entry name" value="p-type_atpase"/>
    <property type="match status" value="1"/>
</dbReference>
<dbReference type="Pfam" id="PF13246">
    <property type="entry name" value="Cation_ATPase"/>
    <property type="match status" value="1"/>
</dbReference>
<dbReference type="InterPro" id="IPR044492">
    <property type="entry name" value="P_typ_ATPase_HD_dom"/>
</dbReference>
<proteinExistence type="inferred from homology"/>
<evidence type="ECO:0000256" key="1">
    <source>
        <dbReference type="ARBA" id="ARBA00004127"/>
    </source>
</evidence>
<evidence type="ECO:0000256" key="10">
    <source>
        <dbReference type="ARBA" id="ARBA00023136"/>
    </source>
</evidence>
<feature type="transmembrane region" description="Helical" evidence="12">
    <location>
        <begin position="316"/>
        <end position="342"/>
    </location>
</feature>
<feature type="transmembrane region" description="Helical" evidence="12">
    <location>
        <begin position="799"/>
        <end position="822"/>
    </location>
</feature>
<feature type="transmembrane region" description="Helical" evidence="12">
    <location>
        <begin position="834"/>
        <end position="852"/>
    </location>
</feature>
<feature type="region of interest" description="Disordered" evidence="11">
    <location>
        <begin position="58"/>
        <end position="83"/>
    </location>
</feature>
<dbReference type="GO" id="GO:0030007">
    <property type="term" value="P:intracellular potassium ion homeostasis"/>
    <property type="evidence" value="ECO:0007669"/>
    <property type="project" value="TreeGrafter"/>
</dbReference>
<keyword evidence="7" id="KW-0460">Magnesium</keyword>
<feature type="transmembrane region" description="Helical" evidence="12">
    <location>
        <begin position="873"/>
        <end position="890"/>
    </location>
</feature>
<dbReference type="Gene3D" id="1.20.1110.10">
    <property type="entry name" value="Calcium-transporting ATPase, transmembrane domain"/>
    <property type="match status" value="1"/>
</dbReference>
<comment type="similarity">
    <text evidence="2">Belongs to the cation transport ATPase (P-type) (TC 3.A.3) family. Type IIA subfamily.</text>
</comment>
<dbReference type="GO" id="GO:0005524">
    <property type="term" value="F:ATP binding"/>
    <property type="evidence" value="ECO:0007669"/>
    <property type="project" value="UniProtKB-KW"/>
</dbReference>
<evidence type="ECO:0000313" key="14">
    <source>
        <dbReference type="EMBL" id="TWA84292.1"/>
    </source>
</evidence>
<dbReference type="GO" id="GO:1990573">
    <property type="term" value="P:potassium ion import across plasma membrane"/>
    <property type="evidence" value="ECO:0007669"/>
    <property type="project" value="TreeGrafter"/>
</dbReference>
<gene>
    <name evidence="14" type="ORF">FBZ83_105173</name>
</gene>
<evidence type="ECO:0000256" key="7">
    <source>
        <dbReference type="ARBA" id="ARBA00022842"/>
    </source>
</evidence>
<dbReference type="InterPro" id="IPR023299">
    <property type="entry name" value="ATPase_P-typ_cyto_dom_N"/>
</dbReference>
<dbReference type="PRINTS" id="PR00119">
    <property type="entry name" value="CATATPASE"/>
</dbReference>
<dbReference type="InterPro" id="IPR036412">
    <property type="entry name" value="HAD-like_sf"/>
</dbReference>
<accession>A0A560CHF3</accession>
<evidence type="ECO:0000256" key="12">
    <source>
        <dbReference type="SAM" id="Phobius"/>
    </source>
</evidence>
<protein>
    <submittedName>
        <fullName evidence="14">Calcium-translocating P-type ATPase</fullName>
    </submittedName>
</protein>
<keyword evidence="3" id="KW-0597">Phosphoprotein</keyword>
<dbReference type="CDD" id="cd02080">
    <property type="entry name" value="P-type_ATPase_cation"/>
    <property type="match status" value="1"/>
</dbReference>
<dbReference type="InterPro" id="IPR001757">
    <property type="entry name" value="P_typ_ATPase"/>
</dbReference>
<dbReference type="InterPro" id="IPR008250">
    <property type="entry name" value="ATPase_P-typ_transduc_dom_A_sf"/>
</dbReference>
<dbReference type="SUPFAM" id="SSF81665">
    <property type="entry name" value="Calcium ATPase, transmembrane domain M"/>
    <property type="match status" value="1"/>
</dbReference>
<evidence type="ECO:0000256" key="3">
    <source>
        <dbReference type="ARBA" id="ARBA00022553"/>
    </source>
</evidence>
<dbReference type="GO" id="GO:0005886">
    <property type="term" value="C:plasma membrane"/>
    <property type="evidence" value="ECO:0007669"/>
    <property type="project" value="TreeGrafter"/>
</dbReference>
<keyword evidence="4 12" id="KW-0812">Transmembrane</keyword>
<dbReference type="GO" id="GO:0016887">
    <property type="term" value="F:ATP hydrolysis activity"/>
    <property type="evidence" value="ECO:0007669"/>
    <property type="project" value="InterPro"/>
</dbReference>
<dbReference type="Pfam" id="PF00689">
    <property type="entry name" value="Cation_ATPase_C"/>
    <property type="match status" value="1"/>
</dbReference>
<keyword evidence="8" id="KW-1278">Translocase</keyword>
<dbReference type="PANTHER" id="PTHR43294">
    <property type="entry name" value="SODIUM/POTASSIUM-TRANSPORTING ATPASE SUBUNIT ALPHA"/>
    <property type="match status" value="1"/>
</dbReference>
<dbReference type="FunFam" id="2.70.150.10:FF:000160">
    <property type="entry name" value="Sarcoplasmic/endoplasmic reticulum calcium ATPase 1"/>
    <property type="match status" value="1"/>
</dbReference>
<reference evidence="14 15" key="1">
    <citation type="submission" date="2019-06" db="EMBL/GenBank/DDBJ databases">
        <title>Genomic Encyclopedia of Type Strains, Phase IV (KMG-V): Genome sequencing to study the core and pangenomes of soil and plant-associated prokaryotes.</title>
        <authorList>
            <person name="Whitman W."/>
        </authorList>
    </citation>
    <scope>NUCLEOTIDE SEQUENCE [LARGE SCALE GENOMIC DNA]</scope>
    <source>
        <strain evidence="14 15">BR 11650</strain>
    </source>
</reference>
<dbReference type="Pfam" id="PF00690">
    <property type="entry name" value="Cation_ATPase_N"/>
    <property type="match status" value="1"/>
</dbReference>
<keyword evidence="5" id="KW-0547">Nucleotide-binding</keyword>
<dbReference type="Gene3D" id="3.40.50.1000">
    <property type="entry name" value="HAD superfamily/HAD-like"/>
    <property type="match status" value="1"/>
</dbReference>
<evidence type="ECO:0000259" key="13">
    <source>
        <dbReference type="SMART" id="SM00831"/>
    </source>
</evidence>
<evidence type="ECO:0000256" key="6">
    <source>
        <dbReference type="ARBA" id="ARBA00022840"/>
    </source>
</evidence>
<dbReference type="Pfam" id="PF08282">
    <property type="entry name" value="Hydrolase_3"/>
    <property type="match status" value="1"/>
</dbReference>
<evidence type="ECO:0000256" key="11">
    <source>
        <dbReference type="SAM" id="MobiDB-lite"/>
    </source>
</evidence>
<evidence type="ECO:0000256" key="2">
    <source>
        <dbReference type="ARBA" id="ARBA00005675"/>
    </source>
</evidence>
<dbReference type="SUPFAM" id="SSF56784">
    <property type="entry name" value="HAD-like"/>
    <property type="match status" value="1"/>
</dbReference>
<sequence>MPHPLLTKPPVYDLDVQDRNGLVEIMSPHDRSGPGTIAAPEAAPLPWHAQPPAQALAALDSPDDGLTPDEAAERLNRYGPNRLTPPPRRSALMRFLAQFDNLLIYVLIGAGVVTVLLGEFVDAAVIAGVVLINAAIGYVQEGKAEQALDAIRSMLSPQAVVLRGGHQVTVPAEELVPGDRVLLASGDKVPADLRLVRVKGLRVQEAALTGESVPVAKSADAVAADAPLAERGGMAYSGTLVAQGQATGVVVATGDRTELGRIGTLLAGVEELTTPLLAQMAVFGRWLTIGILALTALTFLYGSLVQGEPWPEMVMAAVGLAVAAIPEGLPAVMTITLAIGVTRMARRNAIIRRLPAVETLGSVGIICSDKTGTLTRNELVVQTVVTAAGDCAVTGTGYRPEGEFRRDGKALDPGADPVLSELARAALLCNDAELQRGEEGWTVAGDPTDGALLALGIKAGLDAREEAARRPRTDVIPFESEHKYMATLHHDHEGHGLLYVKGAPERVLSMCAHVRAADGGSAPLDAGHWLARVEELAAGGQRVLALAGRPALPSQTVLDKDDLREGLTLLGLCGFIDPAREEAVAAVAECQAAGIRVKMITGDHAGTAQAIGRQFNLSGDAVSGTELDRLDDAALVAVARDADVFARTTPEHKLRLVRALQTAGHTVAMTGDGVNDAPALKRADVGVAMGCKGTEAAKEAASMVLADDNFASIAHAVEEGRTVYDNLRKTILFMLPTNGAQALVILVAVLAGHTLPITPVQILWVNMVTAVTLGLALAFEPPEAAVMKRPPRPKDEPILPGFLIGRMVLVMALLVATSFGFFLLHEGHGDPTPVARTMAVNALVMGEIFFLLNARAVTASVMNRRGLFGSRPVWISIGLMLVFQLAFTYAPPLQSLFGTAAVGWSQWVAMTAAGLAIFLAVEAEKAVTRRVKGRRG</sequence>